<proteinExistence type="predicted"/>
<protein>
    <submittedName>
        <fullName evidence="1">9352_t:CDS:1</fullName>
    </submittedName>
</protein>
<gene>
    <name evidence="1" type="ORF">RFULGI_LOCUS3403</name>
</gene>
<dbReference type="OrthoDB" id="10395003at2759"/>
<name>A0A9N9A9Y2_9GLOM</name>
<evidence type="ECO:0000313" key="2">
    <source>
        <dbReference type="Proteomes" id="UP000789396"/>
    </source>
</evidence>
<dbReference type="Proteomes" id="UP000789396">
    <property type="component" value="Unassembled WGS sequence"/>
</dbReference>
<accession>A0A9N9A9Y2</accession>
<organism evidence="1 2">
    <name type="scientific">Racocetra fulgida</name>
    <dbReference type="NCBI Taxonomy" id="60492"/>
    <lineage>
        <taxon>Eukaryota</taxon>
        <taxon>Fungi</taxon>
        <taxon>Fungi incertae sedis</taxon>
        <taxon>Mucoromycota</taxon>
        <taxon>Glomeromycotina</taxon>
        <taxon>Glomeromycetes</taxon>
        <taxon>Diversisporales</taxon>
        <taxon>Gigasporaceae</taxon>
        <taxon>Racocetra</taxon>
    </lineage>
</organism>
<evidence type="ECO:0000313" key="1">
    <source>
        <dbReference type="EMBL" id="CAG8522174.1"/>
    </source>
</evidence>
<sequence>MEETEIYYGSLVKWKVNGKENIIQTFKKIDSNTWEDVPYKKSSIPLSNFDYLFDCEELFAKNKDDEFSLDKLYDIAIKIRSNKWDEDTIETPFLPNSLLKLLKIVGETEDEDKSPKLVAKEETIQKLADEKAIIQKLEESEKLIQELKIIFGKGADKKSF</sequence>
<keyword evidence="2" id="KW-1185">Reference proteome</keyword>
<dbReference type="EMBL" id="CAJVPZ010002967">
    <property type="protein sequence ID" value="CAG8522174.1"/>
    <property type="molecule type" value="Genomic_DNA"/>
</dbReference>
<comment type="caution">
    <text evidence="1">The sequence shown here is derived from an EMBL/GenBank/DDBJ whole genome shotgun (WGS) entry which is preliminary data.</text>
</comment>
<dbReference type="AlphaFoldDB" id="A0A9N9A9Y2"/>
<reference evidence="1" key="1">
    <citation type="submission" date="2021-06" db="EMBL/GenBank/DDBJ databases">
        <authorList>
            <person name="Kallberg Y."/>
            <person name="Tangrot J."/>
            <person name="Rosling A."/>
        </authorList>
    </citation>
    <scope>NUCLEOTIDE SEQUENCE</scope>
    <source>
        <strain evidence="1">IN212</strain>
    </source>
</reference>